<organism evidence="1">
    <name type="scientific">marine sediment metagenome</name>
    <dbReference type="NCBI Taxonomy" id="412755"/>
    <lineage>
        <taxon>unclassified sequences</taxon>
        <taxon>metagenomes</taxon>
        <taxon>ecological metagenomes</taxon>
    </lineage>
</organism>
<gene>
    <name evidence="1" type="ORF">S01H4_40281</name>
</gene>
<dbReference type="EMBL" id="BART01021919">
    <property type="protein sequence ID" value="GAH04788.1"/>
    <property type="molecule type" value="Genomic_DNA"/>
</dbReference>
<proteinExistence type="predicted"/>
<comment type="caution">
    <text evidence="1">The sequence shown here is derived from an EMBL/GenBank/DDBJ whole genome shotgun (WGS) entry which is preliminary data.</text>
</comment>
<dbReference type="AlphaFoldDB" id="X1E7Z8"/>
<reference evidence="1" key="1">
    <citation type="journal article" date="2014" name="Front. Microbiol.">
        <title>High frequency of phylogenetically diverse reductive dehalogenase-homologous genes in deep subseafloor sedimentary metagenomes.</title>
        <authorList>
            <person name="Kawai M."/>
            <person name="Futagami T."/>
            <person name="Toyoda A."/>
            <person name="Takaki Y."/>
            <person name="Nishi S."/>
            <person name="Hori S."/>
            <person name="Arai W."/>
            <person name="Tsubouchi T."/>
            <person name="Morono Y."/>
            <person name="Uchiyama I."/>
            <person name="Ito T."/>
            <person name="Fujiyama A."/>
            <person name="Inagaki F."/>
            <person name="Takami H."/>
        </authorList>
    </citation>
    <scope>NUCLEOTIDE SEQUENCE</scope>
    <source>
        <strain evidence="1">Expedition CK06-06</strain>
    </source>
</reference>
<evidence type="ECO:0000313" key="1">
    <source>
        <dbReference type="EMBL" id="GAH04788.1"/>
    </source>
</evidence>
<name>X1E7Z8_9ZZZZ</name>
<accession>X1E7Z8</accession>
<protein>
    <submittedName>
        <fullName evidence="1">Uncharacterized protein</fullName>
    </submittedName>
</protein>
<feature type="non-terminal residue" evidence="1">
    <location>
        <position position="90"/>
    </location>
</feature>
<sequence length="90" mass="9865">MLIEHTQDFCSHANLAGQVHDKTVKLTDIEKIEAYDKFGESSSQLTTDLHDSFKPIGAVTMIWSPNSQISESPRGLGVYVGGWSDGSKKP</sequence>